<evidence type="ECO:0000259" key="8">
    <source>
        <dbReference type="Pfam" id="PF01757"/>
    </source>
</evidence>
<keyword evidence="9" id="KW-0808">Transferase</keyword>
<keyword evidence="5 7" id="KW-1133">Transmembrane helix</keyword>
<dbReference type="InterPro" id="IPR002656">
    <property type="entry name" value="Acyl_transf_3_dom"/>
</dbReference>
<gene>
    <name evidence="9" type="ORF">ORQ98_12050</name>
</gene>
<evidence type="ECO:0000256" key="4">
    <source>
        <dbReference type="ARBA" id="ARBA00022692"/>
    </source>
</evidence>
<dbReference type="PANTHER" id="PTHR40074">
    <property type="entry name" value="O-ACETYLTRANSFERASE WECH"/>
    <property type="match status" value="1"/>
</dbReference>
<feature type="transmembrane region" description="Helical" evidence="7">
    <location>
        <begin position="126"/>
        <end position="145"/>
    </location>
</feature>
<feature type="transmembrane region" description="Helical" evidence="7">
    <location>
        <begin position="180"/>
        <end position="197"/>
    </location>
</feature>
<feature type="domain" description="Acyltransferase 3" evidence="8">
    <location>
        <begin position="8"/>
        <end position="326"/>
    </location>
</feature>
<keyword evidence="3" id="KW-1003">Cell membrane</keyword>
<dbReference type="RefSeq" id="WP_274689056.1">
    <property type="nucleotide sequence ID" value="NZ_JAPMOU010000013.1"/>
</dbReference>
<keyword evidence="6 7" id="KW-0472">Membrane</keyword>
<dbReference type="Pfam" id="PF01757">
    <property type="entry name" value="Acyl_transf_3"/>
    <property type="match status" value="1"/>
</dbReference>
<feature type="transmembrane region" description="Helical" evidence="7">
    <location>
        <begin position="304"/>
        <end position="325"/>
    </location>
</feature>
<evidence type="ECO:0000256" key="2">
    <source>
        <dbReference type="ARBA" id="ARBA00007400"/>
    </source>
</evidence>
<organism evidence="9 10">
    <name type="scientific">Spartinivicinus poritis</name>
    <dbReference type="NCBI Taxonomy" id="2994640"/>
    <lineage>
        <taxon>Bacteria</taxon>
        <taxon>Pseudomonadati</taxon>
        <taxon>Pseudomonadota</taxon>
        <taxon>Gammaproteobacteria</taxon>
        <taxon>Oceanospirillales</taxon>
        <taxon>Zooshikellaceae</taxon>
        <taxon>Spartinivicinus</taxon>
    </lineage>
</organism>
<comment type="subcellular location">
    <subcellularLocation>
        <location evidence="1">Cell membrane</location>
        <topology evidence="1">Multi-pass membrane protein</topology>
    </subcellularLocation>
</comment>
<name>A0ABT5UAY5_9GAMM</name>
<protein>
    <submittedName>
        <fullName evidence="9">Acyltransferase family protein</fullName>
    </submittedName>
</protein>
<sequence>MQQDKEIAFDLMRCIASIGVVAIHVISPYRQLLNEVPLNDWLIAVSVDSFFRWAVPIFIMISGALLLHDSRPFNLTYYTKRRLLKVFIPFLAWSLFYLCFSGLTYTGFNPDIIITKLQTIYKKASYYHLGFFYYFIPLYFVIPLLKSLVKSDQPIFLYLLLLAWLTASGCHLFYFDGAFTHKLVLYSGYLVFGYLLWQHPIQGVNWLLVLAGLAATITTIAMVVSLSLENNDFTVGRWLSYKTLNRVLIAGMVFVVLLYCSRFIKGYCKKVVSFVSQYSLGLYFIHPIFLWPLKEYELYFANPLLTIFCWVSLAGGLALLASWLLGRSQYTKWLAP</sequence>
<dbReference type="PANTHER" id="PTHR40074:SF2">
    <property type="entry name" value="O-ACETYLTRANSFERASE WECH"/>
    <property type="match status" value="1"/>
</dbReference>
<reference evidence="9 10" key="1">
    <citation type="submission" date="2022-11" db="EMBL/GenBank/DDBJ databases">
        <title>Spartinivicinus poritis sp. nov., isolated from scleractinian coral Porites lutea.</title>
        <authorList>
            <person name="Zhang G."/>
            <person name="Cai L."/>
            <person name="Wei Q."/>
        </authorList>
    </citation>
    <scope>NUCLEOTIDE SEQUENCE [LARGE SCALE GENOMIC DNA]</scope>
    <source>
        <strain evidence="9 10">A2-2</strain>
    </source>
</reference>
<keyword evidence="9" id="KW-0012">Acyltransferase</keyword>
<dbReference type="EMBL" id="JAPMOU010000013">
    <property type="protein sequence ID" value="MDE1462702.1"/>
    <property type="molecule type" value="Genomic_DNA"/>
</dbReference>
<evidence type="ECO:0000256" key="1">
    <source>
        <dbReference type="ARBA" id="ARBA00004651"/>
    </source>
</evidence>
<evidence type="ECO:0000256" key="5">
    <source>
        <dbReference type="ARBA" id="ARBA00022989"/>
    </source>
</evidence>
<feature type="transmembrane region" description="Helical" evidence="7">
    <location>
        <begin position="12"/>
        <end position="30"/>
    </location>
</feature>
<feature type="transmembrane region" description="Helical" evidence="7">
    <location>
        <begin position="271"/>
        <end position="292"/>
    </location>
</feature>
<feature type="transmembrane region" description="Helical" evidence="7">
    <location>
        <begin position="50"/>
        <end position="67"/>
    </location>
</feature>
<keyword evidence="10" id="KW-1185">Reference proteome</keyword>
<dbReference type="GO" id="GO:0016746">
    <property type="term" value="F:acyltransferase activity"/>
    <property type="evidence" value="ECO:0007669"/>
    <property type="project" value="UniProtKB-KW"/>
</dbReference>
<evidence type="ECO:0000256" key="6">
    <source>
        <dbReference type="ARBA" id="ARBA00023136"/>
    </source>
</evidence>
<comment type="caution">
    <text evidence="9">The sequence shown here is derived from an EMBL/GenBank/DDBJ whole genome shotgun (WGS) entry which is preliminary data.</text>
</comment>
<keyword evidence="4 7" id="KW-0812">Transmembrane</keyword>
<feature type="transmembrane region" description="Helical" evidence="7">
    <location>
        <begin position="87"/>
        <end position="106"/>
    </location>
</feature>
<evidence type="ECO:0000256" key="3">
    <source>
        <dbReference type="ARBA" id="ARBA00022475"/>
    </source>
</evidence>
<evidence type="ECO:0000256" key="7">
    <source>
        <dbReference type="SAM" id="Phobius"/>
    </source>
</evidence>
<accession>A0ABT5UAY5</accession>
<comment type="similarity">
    <text evidence="2">Belongs to the acyltransferase 3 family.</text>
</comment>
<feature type="transmembrane region" description="Helical" evidence="7">
    <location>
        <begin position="247"/>
        <end position="264"/>
    </location>
</feature>
<evidence type="ECO:0000313" key="9">
    <source>
        <dbReference type="EMBL" id="MDE1462702.1"/>
    </source>
</evidence>
<evidence type="ECO:0000313" key="10">
    <source>
        <dbReference type="Proteomes" id="UP001528823"/>
    </source>
</evidence>
<feature type="transmembrane region" description="Helical" evidence="7">
    <location>
        <begin position="204"/>
        <end position="227"/>
    </location>
</feature>
<dbReference type="Proteomes" id="UP001528823">
    <property type="component" value="Unassembled WGS sequence"/>
</dbReference>
<feature type="transmembrane region" description="Helical" evidence="7">
    <location>
        <begin position="157"/>
        <end position="174"/>
    </location>
</feature>
<proteinExistence type="inferred from homology"/>